<dbReference type="EMBL" id="LLZJ01000377">
    <property type="protein sequence ID" value="KUL48405.1"/>
    <property type="molecule type" value="Genomic_DNA"/>
</dbReference>
<evidence type="ECO:0000313" key="2">
    <source>
        <dbReference type="EMBL" id="KUL48405.1"/>
    </source>
</evidence>
<protein>
    <recommendedName>
        <fullName evidence="1">Hemerythrin-like domain-containing protein</fullName>
    </recommendedName>
</protein>
<evidence type="ECO:0000259" key="1">
    <source>
        <dbReference type="Pfam" id="PF01814"/>
    </source>
</evidence>
<gene>
    <name evidence="2" type="ORF">ADL28_29630</name>
</gene>
<dbReference type="Pfam" id="PF01814">
    <property type="entry name" value="Hemerythrin"/>
    <property type="match status" value="1"/>
</dbReference>
<dbReference type="InterPro" id="IPR012312">
    <property type="entry name" value="Hemerythrin-like"/>
</dbReference>
<dbReference type="Gene3D" id="1.20.120.520">
    <property type="entry name" value="nmb1532 protein domain like"/>
    <property type="match status" value="1"/>
</dbReference>
<dbReference type="AlphaFoldDB" id="A0A0X3VUR9"/>
<evidence type="ECO:0000313" key="3">
    <source>
        <dbReference type="Proteomes" id="UP000053413"/>
    </source>
</evidence>
<sequence length="100" mass="10589">MCEYCGCQALETIDKLTQEHERVVTLISHVRDAHRGGEVARMAEVARETTAVLGPHTQAEEEGLFPALAGDFPCLRAAAEPLPGAPSIRVHASGILVGSA</sequence>
<dbReference type="RefSeq" id="WP_059146838.1">
    <property type="nucleotide sequence ID" value="NZ_LLZJ01000377.1"/>
</dbReference>
<accession>A0A0X3VUR9</accession>
<reference evidence="3" key="1">
    <citation type="submission" date="2015-10" db="EMBL/GenBank/DDBJ databases">
        <authorList>
            <person name="Ju K.-S."/>
            <person name="Doroghazi J.R."/>
            <person name="Metcalf W.W."/>
        </authorList>
    </citation>
    <scope>NUCLEOTIDE SEQUENCE [LARGE SCALE GENOMIC DNA]</scope>
    <source>
        <strain evidence="3">NRRL F-8817</strain>
    </source>
</reference>
<dbReference type="OrthoDB" id="3381279at2"/>
<comment type="caution">
    <text evidence="2">The sequence shown here is derived from an EMBL/GenBank/DDBJ whole genome shotgun (WGS) entry which is preliminary data.</text>
</comment>
<proteinExistence type="predicted"/>
<dbReference type="Proteomes" id="UP000053413">
    <property type="component" value="Unassembled WGS sequence"/>
</dbReference>
<name>A0A0X3VUR9_STRVO</name>
<organism evidence="2 3">
    <name type="scientific">Streptomyces violaceusniger</name>
    <dbReference type="NCBI Taxonomy" id="68280"/>
    <lineage>
        <taxon>Bacteria</taxon>
        <taxon>Bacillati</taxon>
        <taxon>Actinomycetota</taxon>
        <taxon>Actinomycetes</taxon>
        <taxon>Kitasatosporales</taxon>
        <taxon>Streptomycetaceae</taxon>
        <taxon>Streptomyces</taxon>
        <taxon>Streptomyces violaceusniger group</taxon>
    </lineage>
</organism>
<feature type="domain" description="Hemerythrin-like" evidence="1">
    <location>
        <begin position="13"/>
        <end position="76"/>
    </location>
</feature>